<dbReference type="EMBL" id="GEDG01029984">
    <property type="protein sequence ID" value="JAP12197.1"/>
    <property type="molecule type" value="Transcribed_RNA"/>
</dbReference>
<organism evidence="1">
    <name type="scientific">Solanum chacoense</name>
    <name type="common">Chaco potato</name>
    <dbReference type="NCBI Taxonomy" id="4108"/>
    <lineage>
        <taxon>Eukaryota</taxon>
        <taxon>Viridiplantae</taxon>
        <taxon>Streptophyta</taxon>
        <taxon>Embryophyta</taxon>
        <taxon>Tracheophyta</taxon>
        <taxon>Spermatophyta</taxon>
        <taxon>Magnoliopsida</taxon>
        <taxon>eudicotyledons</taxon>
        <taxon>Gunneridae</taxon>
        <taxon>Pentapetalae</taxon>
        <taxon>asterids</taxon>
        <taxon>lamiids</taxon>
        <taxon>Solanales</taxon>
        <taxon>Solanaceae</taxon>
        <taxon>Solanoideae</taxon>
        <taxon>Solaneae</taxon>
        <taxon>Solanum</taxon>
    </lineage>
</organism>
<name>A0A0V0GVR6_SOLCH</name>
<proteinExistence type="predicted"/>
<protein>
    <submittedName>
        <fullName evidence="1">Putative ovule protein</fullName>
    </submittedName>
</protein>
<evidence type="ECO:0000313" key="1">
    <source>
        <dbReference type="EMBL" id="JAP12197.1"/>
    </source>
</evidence>
<sequence length="74" mass="8920">MWHFSLPAKQSKFDHKFGHEILFIYLKTSISHYDYQFKIFKRYVKKLRSNINLFESKLIMKSSLKPSTPNPNPK</sequence>
<accession>A0A0V0GVR6</accession>
<dbReference type="AlphaFoldDB" id="A0A0V0GVR6"/>
<reference evidence="1" key="1">
    <citation type="submission" date="2015-12" db="EMBL/GenBank/DDBJ databases">
        <title>Gene expression during late stages of embryo sac development: a critical building block for successful pollen-pistil interactions.</title>
        <authorList>
            <person name="Liu Y."/>
            <person name="Joly V."/>
            <person name="Sabar M."/>
            <person name="Matton D.P."/>
        </authorList>
    </citation>
    <scope>NUCLEOTIDE SEQUENCE</scope>
</reference>